<feature type="domain" description="Cadherin" evidence="13">
    <location>
        <begin position="613"/>
        <end position="718"/>
    </location>
</feature>
<reference evidence="14" key="5">
    <citation type="submission" date="2025-09" db="UniProtKB">
        <authorList>
            <consortium name="Ensembl"/>
        </authorList>
    </citation>
    <scope>IDENTIFICATION</scope>
</reference>
<keyword evidence="9" id="KW-0472">Membrane</keyword>
<dbReference type="FunFam" id="2.60.40.60:FF:000080">
    <property type="entry name" value="FAT atypical cadherin 1"/>
    <property type="match status" value="1"/>
</dbReference>
<dbReference type="GO" id="GO:0045296">
    <property type="term" value="F:cadherin binding"/>
    <property type="evidence" value="ECO:0007669"/>
    <property type="project" value="TreeGrafter"/>
</dbReference>
<evidence type="ECO:0000313" key="14">
    <source>
        <dbReference type="Ensembl" id="ENSCMIP00000019142.1"/>
    </source>
</evidence>
<proteinExistence type="predicted"/>
<accession>A0A4W3HW97</accession>
<evidence type="ECO:0000256" key="10">
    <source>
        <dbReference type="ARBA" id="ARBA00023157"/>
    </source>
</evidence>
<dbReference type="PANTHER" id="PTHR24027:SF438">
    <property type="entry name" value="CADHERIN 23"/>
    <property type="match status" value="1"/>
</dbReference>
<keyword evidence="3" id="KW-0812">Transmembrane</keyword>
<dbReference type="SUPFAM" id="SSF49313">
    <property type="entry name" value="Cadherin-like"/>
    <property type="match status" value="8"/>
</dbReference>
<reference evidence="15" key="3">
    <citation type="journal article" date="2014" name="Nature">
        <title>Elephant shark genome provides unique insights into gnathostome evolution.</title>
        <authorList>
            <consortium name="International Elephant Shark Genome Sequencing Consortium"/>
            <person name="Venkatesh B."/>
            <person name="Lee A.P."/>
            <person name="Ravi V."/>
            <person name="Maurya A.K."/>
            <person name="Lian M.M."/>
            <person name="Swann J.B."/>
            <person name="Ohta Y."/>
            <person name="Flajnik M.F."/>
            <person name="Sutoh Y."/>
            <person name="Kasahara M."/>
            <person name="Hoon S."/>
            <person name="Gangu V."/>
            <person name="Roy S.W."/>
            <person name="Irimia M."/>
            <person name="Korzh V."/>
            <person name="Kondrychyn I."/>
            <person name="Lim Z.W."/>
            <person name="Tay B.H."/>
            <person name="Tohari S."/>
            <person name="Kong K.W."/>
            <person name="Ho S."/>
            <person name="Lorente-Galdos B."/>
            <person name="Quilez J."/>
            <person name="Marques-Bonet T."/>
            <person name="Raney B.J."/>
            <person name="Ingham P.W."/>
            <person name="Tay A."/>
            <person name="Hillier L.W."/>
            <person name="Minx P."/>
            <person name="Boehm T."/>
            <person name="Wilson R.K."/>
            <person name="Brenner S."/>
            <person name="Warren W.C."/>
        </authorList>
    </citation>
    <scope>NUCLEOTIDE SEQUENCE [LARGE SCALE GENOMIC DNA]</scope>
</reference>
<dbReference type="InterPro" id="IPR020894">
    <property type="entry name" value="Cadherin_CS"/>
</dbReference>
<reference evidence="14" key="4">
    <citation type="submission" date="2025-08" db="UniProtKB">
        <authorList>
            <consortium name="Ensembl"/>
        </authorList>
    </citation>
    <scope>IDENTIFICATION</scope>
</reference>
<evidence type="ECO:0000256" key="7">
    <source>
        <dbReference type="ARBA" id="ARBA00022889"/>
    </source>
</evidence>
<dbReference type="PROSITE" id="PS00232">
    <property type="entry name" value="CADHERIN_1"/>
    <property type="match status" value="4"/>
</dbReference>
<feature type="domain" description="Cadherin" evidence="13">
    <location>
        <begin position="507"/>
        <end position="612"/>
    </location>
</feature>
<dbReference type="InterPro" id="IPR039808">
    <property type="entry name" value="Cadherin"/>
</dbReference>
<dbReference type="GeneTree" id="ENSGT00940000155719"/>
<keyword evidence="8" id="KW-1133">Transmembrane helix</keyword>
<dbReference type="CDD" id="cd11304">
    <property type="entry name" value="Cadherin_repeat"/>
    <property type="match status" value="7"/>
</dbReference>
<feature type="domain" description="Cadherin" evidence="13">
    <location>
        <begin position="403"/>
        <end position="506"/>
    </location>
</feature>
<evidence type="ECO:0000256" key="9">
    <source>
        <dbReference type="ARBA" id="ARBA00023136"/>
    </source>
</evidence>
<sequence length="860" mass="94564">MLDREKRASYALIIQAKDNGSKSKTGTAVVIISVLDINDNAPRFPQIFLAHVPENAPVGFIIVRMTITDEDIGVNAISTYSILDQTTKLPFAIDQNTGDLTVAKLLDRETTDQYIIRVHANDSAWSVNTDVTLLVTDANDNEPRFTEPFYIVTIPEPKEKEVFILQVSATDPDLNQNGQVFYLLKFPNEFFGINATTGEIFTKHVIASDRGEPANQCETTVMVTIVSRNDYPPMFLSHRNITPVPLNLTFGTKVIKLTATDKDFITVTATDKGMPSLSSGVKANFLITEENKFAPKFSTLEMTFSIPEDQAPGFVIGRLTASDNDQGVNGLIKYSIASGNDKGYFTVGNTTGLLSLVESLDFEMDSFHVLQIYGQDAGWISKTGSLNVLVQVEDVNDNPPRFCNTIFFATVAENSPCGTEVLKLNATDVDTGLNAEINFSIDDGHTDMFAVDQQSGIITVQEILDFEMLQFYEITVRAFNLHDTDHFSLAKVYINVTGENEYLPQFSKAHYNFAISEIAPKGTIVGYVTATDRDLGCDGIVNYLLVANSKKRGFKIDGNTGVIVVSDNTKLCGGSFTLLHVLAKNAGIIYGFDVDEALINITLLDVNNPPVFKSSIYQTHIREDVLVGTSVITLMAEDSDTVPEWNQLLIEIEDGNTNQSFSINPNSGVVLVASPLDRETLPVYNITIIAFDSGQTPATGSTQLVIIVDDVNDNGPILVTTKGYVTENQPPGREILALNATDLDLPPNQGPFTYQLAHEDSRSFFTLSPMGVLTTKKLIDREHITELYLPVMVQDSGTPPMSSMGTVHILVLDQNDNPSQPRNLYIQVNYYGKYYPGGNHPLAINMSSLFPVLAFLNIYI</sequence>
<dbReference type="PROSITE" id="PS50268">
    <property type="entry name" value="CADHERIN_2"/>
    <property type="match status" value="8"/>
</dbReference>
<organism evidence="14 15">
    <name type="scientific">Callorhinchus milii</name>
    <name type="common">Ghost shark</name>
    <dbReference type="NCBI Taxonomy" id="7868"/>
    <lineage>
        <taxon>Eukaryota</taxon>
        <taxon>Metazoa</taxon>
        <taxon>Chordata</taxon>
        <taxon>Craniata</taxon>
        <taxon>Vertebrata</taxon>
        <taxon>Chondrichthyes</taxon>
        <taxon>Holocephali</taxon>
        <taxon>Chimaeriformes</taxon>
        <taxon>Callorhinchidae</taxon>
        <taxon>Callorhinchus</taxon>
    </lineage>
</organism>
<dbReference type="FunFam" id="2.60.40.60:FF:000037">
    <property type="entry name" value="FAT atypical cadherin 1"/>
    <property type="match status" value="1"/>
</dbReference>
<evidence type="ECO:0000256" key="11">
    <source>
        <dbReference type="ARBA" id="ARBA00023180"/>
    </source>
</evidence>
<dbReference type="InterPro" id="IPR002126">
    <property type="entry name" value="Cadherin-like_dom"/>
</dbReference>
<dbReference type="GO" id="GO:0016477">
    <property type="term" value="P:cell migration"/>
    <property type="evidence" value="ECO:0007669"/>
    <property type="project" value="TreeGrafter"/>
</dbReference>
<keyword evidence="2" id="KW-0245">EGF-like domain</keyword>
<keyword evidence="4" id="KW-0732">Signal</keyword>
<keyword evidence="10" id="KW-1015">Disulfide bond</keyword>
<feature type="domain" description="Cadherin" evidence="13">
    <location>
        <begin position="146"/>
        <end position="235"/>
    </location>
</feature>
<evidence type="ECO:0000256" key="4">
    <source>
        <dbReference type="ARBA" id="ARBA00022729"/>
    </source>
</evidence>
<dbReference type="GO" id="GO:0007156">
    <property type="term" value="P:homophilic cell adhesion via plasma membrane adhesion molecules"/>
    <property type="evidence" value="ECO:0007669"/>
    <property type="project" value="InterPro"/>
</dbReference>
<dbReference type="SMART" id="SM00112">
    <property type="entry name" value="CA"/>
    <property type="match status" value="8"/>
</dbReference>
<dbReference type="Gene3D" id="2.60.40.60">
    <property type="entry name" value="Cadherins"/>
    <property type="match status" value="8"/>
</dbReference>
<evidence type="ECO:0000256" key="5">
    <source>
        <dbReference type="ARBA" id="ARBA00022737"/>
    </source>
</evidence>
<evidence type="ECO:0000256" key="6">
    <source>
        <dbReference type="ARBA" id="ARBA00022837"/>
    </source>
</evidence>
<dbReference type="InParanoid" id="A0A4W3HW97"/>
<reference evidence="15" key="1">
    <citation type="journal article" date="2006" name="Science">
        <title>Ancient noncoding elements conserved in the human genome.</title>
        <authorList>
            <person name="Venkatesh B."/>
            <person name="Kirkness E.F."/>
            <person name="Loh Y.H."/>
            <person name="Halpern A.L."/>
            <person name="Lee A.P."/>
            <person name="Johnson J."/>
            <person name="Dandona N."/>
            <person name="Viswanathan L.D."/>
            <person name="Tay A."/>
            <person name="Venter J.C."/>
            <person name="Strausberg R.L."/>
            <person name="Brenner S."/>
        </authorList>
    </citation>
    <scope>NUCLEOTIDE SEQUENCE [LARGE SCALE GENOMIC DNA]</scope>
</reference>
<evidence type="ECO:0000256" key="3">
    <source>
        <dbReference type="ARBA" id="ARBA00022692"/>
    </source>
</evidence>
<keyword evidence="6 12" id="KW-0106">Calcium</keyword>
<keyword evidence="5" id="KW-0677">Repeat</keyword>
<dbReference type="GO" id="GO:0016342">
    <property type="term" value="C:catenin complex"/>
    <property type="evidence" value="ECO:0007669"/>
    <property type="project" value="TreeGrafter"/>
</dbReference>
<dbReference type="GO" id="GO:0031175">
    <property type="term" value="P:neuron projection development"/>
    <property type="evidence" value="ECO:0007669"/>
    <property type="project" value="TreeGrafter"/>
</dbReference>
<keyword evidence="7" id="KW-0130">Cell adhesion</keyword>
<evidence type="ECO:0000259" key="13">
    <source>
        <dbReference type="PROSITE" id="PS50268"/>
    </source>
</evidence>
<comment type="subcellular location">
    <subcellularLocation>
        <location evidence="1">Membrane</location>
        <topology evidence="1">Single-pass membrane protein</topology>
    </subcellularLocation>
</comment>
<dbReference type="PANTHER" id="PTHR24027">
    <property type="entry name" value="CADHERIN-23"/>
    <property type="match status" value="1"/>
</dbReference>
<keyword evidence="11" id="KW-0325">Glycoprotein</keyword>
<dbReference type="FunFam" id="2.60.40.60:FF:000020">
    <property type="entry name" value="Dachsous cadherin-related 1b"/>
    <property type="match status" value="1"/>
</dbReference>
<dbReference type="PRINTS" id="PR00205">
    <property type="entry name" value="CADHERIN"/>
</dbReference>
<name>A0A4W3HW97_CALMI</name>
<evidence type="ECO:0000313" key="15">
    <source>
        <dbReference type="Proteomes" id="UP000314986"/>
    </source>
</evidence>
<dbReference type="GO" id="GO:0008013">
    <property type="term" value="F:beta-catenin binding"/>
    <property type="evidence" value="ECO:0007669"/>
    <property type="project" value="TreeGrafter"/>
</dbReference>
<feature type="domain" description="Cadherin" evidence="13">
    <location>
        <begin position="725"/>
        <end position="823"/>
    </location>
</feature>
<dbReference type="Pfam" id="PF00028">
    <property type="entry name" value="Cadherin"/>
    <property type="match status" value="7"/>
</dbReference>
<evidence type="ECO:0000256" key="2">
    <source>
        <dbReference type="ARBA" id="ARBA00022536"/>
    </source>
</evidence>
<dbReference type="FunFam" id="2.60.40.60:FF:000024">
    <property type="entry name" value="FAT atypical cadherin 3"/>
    <property type="match status" value="1"/>
</dbReference>
<dbReference type="Proteomes" id="UP000314986">
    <property type="component" value="Unassembled WGS sequence"/>
</dbReference>
<feature type="domain" description="Cadherin" evidence="13">
    <location>
        <begin position="298"/>
        <end position="402"/>
    </location>
</feature>
<dbReference type="FunFam" id="2.60.40.60:FF:000033">
    <property type="entry name" value="FAT atypical cadherin 1"/>
    <property type="match status" value="1"/>
</dbReference>
<evidence type="ECO:0000256" key="8">
    <source>
        <dbReference type="ARBA" id="ARBA00022989"/>
    </source>
</evidence>
<dbReference type="STRING" id="7868.ENSCMIP00000019142"/>
<feature type="domain" description="Cadherin" evidence="13">
    <location>
        <begin position="44"/>
        <end position="145"/>
    </location>
</feature>
<dbReference type="InterPro" id="IPR015919">
    <property type="entry name" value="Cadherin-like_sf"/>
</dbReference>
<dbReference type="AlphaFoldDB" id="A0A4W3HW97"/>
<protein>
    <recommendedName>
        <fullName evidence="13">Cadherin domain-containing protein</fullName>
    </recommendedName>
</protein>
<evidence type="ECO:0000256" key="1">
    <source>
        <dbReference type="ARBA" id="ARBA00004167"/>
    </source>
</evidence>
<reference evidence="15" key="2">
    <citation type="journal article" date="2007" name="PLoS Biol.">
        <title>Survey sequencing and comparative analysis of the elephant shark (Callorhinchus milii) genome.</title>
        <authorList>
            <person name="Venkatesh B."/>
            <person name="Kirkness E.F."/>
            <person name="Loh Y.H."/>
            <person name="Halpern A.L."/>
            <person name="Lee A.P."/>
            <person name="Johnson J."/>
            <person name="Dandona N."/>
            <person name="Viswanathan L.D."/>
            <person name="Tay A."/>
            <person name="Venter J.C."/>
            <person name="Strausberg R.L."/>
            <person name="Brenner S."/>
        </authorList>
    </citation>
    <scope>NUCLEOTIDE SEQUENCE [LARGE SCALE GENOMIC DNA]</scope>
</reference>
<dbReference type="Ensembl" id="ENSCMIT00000019505.1">
    <property type="protein sequence ID" value="ENSCMIP00000019142.1"/>
    <property type="gene ID" value="ENSCMIG00000008961.1"/>
</dbReference>
<feature type="domain" description="Cadherin" evidence="13">
    <location>
        <begin position="2"/>
        <end position="44"/>
    </location>
</feature>
<evidence type="ECO:0000256" key="12">
    <source>
        <dbReference type="PROSITE-ProRule" id="PRU00043"/>
    </source>
</evidence>
<dbReference type="FunFam" id="2.60.40.60:FF:000106">
    <property type="entry name" value="FAT atypical cadherin 4"/>
    <property type="match status" value="1"/>
</dbReference>
<keyword evidence="15" id="KW-1185">Reference proteome</keyword>
<dbReference type="GO" id="GO:0005509">
    <property type="term" value="F:calcium ion binding"/>
    <property type="evidence" value="ECO:0007669"/>
    <property type="project" value="UniProtKB-UniRule"/>
</dbReference>